<dbReference type="InterPro" id="IPR013658">
    <property type="entry name" value="SGL"/>
</dbReference>
<reference evidence="7" key="1">
    <citation type="submission" date="2016-02" db="EMBL/GenBank/DDBJ databases">
        <authorList>
            <person name="Schultz-Johansen M."/>
            <person name="Glaring M.A."/>
            <person name="Bech P.K."/>
            <person name="Stougaard P."/>
        </authorList>
    </citation>
    <scope>NUCLEOTIDE SEQUENCE [LARGE SCALE GENOMIC DNA]</scope>
    <source>
        <strain evidence="7">S66</strain>
    </source>
</reference>
<evidence type="ECO:0000256" key="1">
    <source>
        <dbReference type="ARBA" id="ARBA00022801"/>
    </source>
</evidence>
<keyword evidence="4" id="KW-0732">Signal</keyword>
<evidence type="ECO:0000313" key="7">
    <source>
        <dbReference type="Proteomes" id="UP000070299"/>
    </source>
</evidence>
<name>A0A136A506_9ALTE</name>
<dbReference type="GO" id="GO:0046872">
    <property type="term" value="F:metal ion binding"/>
    <property type="evidence" value="ECO:0007669"/>
    <property type="project" value="UniProtKB-KW"/>
</dbReference>
<dbReference type="PRINTS" id="PR01790">
    <property type="entry name" value="SMP30FAMILY"/>
</dbReference>
<keyword evidence="3" id="KW-0479">Metal-binding</keyword>
<evidence type="ECO:0000313" key="6">
    <source>
        <dbReference type="EMBL" id="KXI30322.1"/>
    </source>
</evidence>
<dbReference type="EMBL" id="LSNE01000003">
    <property type="protein sequence ID" value="KXI30322.1"/>
    <property type="molecule type" value="Genomic_DNA"/>
</dbReference>
<dbReference type="GO" id="GO:0016787">
    <property type="term" value="F:hydrolase activity"/>
    <property type="evidence" value="ECO:0007669"/>
    <property type="project" value="UniProtKB-KW"/>
</dbReference>
<feature type="binding site" evidence="3">
    <location>
        <position position="247"/>
    </location>
    <ligand>
        <name>a divalent metal cation</name>
        <dbReference type="ChEBI" id="CHEBI:60240"/>
    </ligand>
</feature>
<dbReference type="AlphaFoldDB" id="A0A136A506"/>
<dbReference type="STRING" id="1799789.AX660_10115"/>
<evidence type="ECO:0000256" key="3">
    <source>
        <dbReference type="PIRSR" id="PIRSR605511-2"/>
    </source>
</evidence>
<feature type="chain" id="PRO_5007469429" description="SMP-30/Gluconolactonase/LRE-like region domain-containing protein" evidence="4">
    <location>
        <begin position="24"/>
        <end position="319"/>
    </location>
</feature>
<dbReference type="OrthoDB" id="241638at2"/>
<accession>A0A136A506</accession>
<feature type="binding site" evidence="3">
    <location>
        <position position="203"/>
    </location>
    <ligand>
        <name>a divalent metal cation</name>
        <dbReference type="ChEBI" id="CHEBI:60240"/>
    </ligand>
</feature>
<dbReference type="Proteomes" id="UP000070299">
    <property type="component" value="Unassembled WGS sequence"/>
</dbReference>
<protein>
    <recommendedName>
        <fullName evidence="5">SMP-30/Gluconolactonase/LRE-like region domain-containing protein</fullName>
    </recommendedName>
</protein>
<feature type="binding site" evidence="3">
    <location>
        <position position="58"/>
    </location>
    <ligand>
        <name>a divalent metal cation</name>
        <dbReference type="ChEBI" id="CHEBI:60240"/>
    </ligand>
</feature>
<comment type="cofactor">
    <cofactor evidence="3">
        <name>Zn(2+)</name>
        <dbReference type="ChEBI" id="CHEBI:29105"/>
    </cofactor>
    <text evidence="3">Binds 1 divalent metal cation per subunit.</text>
</comment>
<keyword evidence="1" id="KW-0378">Hydrolase</keyword>
<evidence type="ECO:0000259" key="5">
    <source>
        <dbReference type="Pfam" id="PF08450"/>
    </source>
</evidence>
<dbReference type="RefSeq" id="WP_068374544.1">
    <property type="nucleotide sequence ID" value="NZ_LSNE01000003.1"/>
</dbReference>
<keyword evidence="7" id="KW-1185">Reference proteome</keyword>
<dbReference type="PANTHER" id="PTHR47572">
    <property type="entry name" value="LIPOPROTEIN-RELATED"/>
    <property type="match status" value="1"/>
</dbReference>
<dbReference type="PANTHER" id="PTHR47572:SF4">
    <property type="entry name" value="LACTONASE DRP35"/>
    <property type="match status" value="1"/>
</dbReference>
<evidence type="ECO:0000256" key="2">
    <source>
        <dbReference type="PIRSR" id="PIRSR605511-1"/>
    </source>
</evidence>
<comment type="caution">
    <text evidence="6">The sequence shown here is derived from an EMBL/GenBank/DDBJ whole genome shotgun (WGS) entry which is preliminary data.</text>
</comment>
<feature type="binding site" evidence="3">
    <location>
        <position position="152"/>
    </location>
    <ligand>
        <name>substrate</name>
    </ligand>
</feature>
<dbReference type="InterPro" id="IPR005511">
    <property type="entry name" value="SMP-30"/>
</dbReference>
<dbReference type="Gene3D" id="2.120.10.30">
    <property type="entry name" value="TolB, C-terminal domain"/>
    <property type="match status" value="1"/>
</dbReference>
<dbReference type="SUPFAM" id="SSF63829">
    <property type="entry name" value="Calcium-dependent phosphotriesterase"/>
    <property type="match status" value="1"/>
</dbReference>
<feature type="domain" description="SMP-30/Gluconolactonase/LRE-like region" evidence="5">
    <location>
        <begin position="58"/>
        <end position="303"/>
    </location>
</feature>
<organism evidence="6 7">
    <name type="scientific">Paraglaciecola hydrolytica</name>
    <dbReference type="NCBI Taxonomy" id="1799789"/>
    <lineage>
        <taxon>Bacteria</taxon>
        <taxon>Pseudomonadati</taxon>
        <taxon>Pseudomonadota</taxon>
        <taxon>Gammaproteobacteria</taxon>
        <taxon>Alteromonadales</taxon>
        <taxon>Alteromonadaceae</taxon>
        <taxon>Paraglaciecola</taxon>
    </lineage>
</organism>
<dbReference type="InterPro" id="IPR051262">
    <property type="entry name" value="SMP-30/CGR1_Lactonase"/>
</dbReference>
<dbReference type="Pfam" id="PF08450">
    <property type="entry name" value="SGL"/>
    <property type="match status" value="1"/>
</dbReference>
<feature type="active site" description="Proton donor/acceptor" evidence="2">
    <location>
        <position position="247"/>
    </location>
</feature>
<proteinExistence type="predicted"/>
<dbReference type="InterPro" id="IPR011042">
    <property type="entry name" value="6-blade_b-propeller_TolB-like"/>
</dbReference>
<sequence length="319" mass="34103">MKYPAVTLLASILLLACHSSNTAAQTPQLPAYCIAGETQTIVSDSAVSLIADGFVFLEGPVWIESLNSFLFSEMDFSGPQENGPRSVIHQLSLPNKITPFIDNAGSNGLATDGQDLLATTHDDQGITRYSLTTKKRSEVLDTFEGKQFNSPNDLAISNRGDIYFSDPDWQLGSRANQTGMTGVYRLAAKGEVSLVDGTLRKPNGVALSVNQQWLYVGDANGKIGRYAVNSDGSTAERKEFAEVPHPDGMAMDCAGNLYVASHTAGKLYVLSPQGLELAKLDIAPRLTNVAFGGPERKTILITAGGKLFTITSPIAGLPY</sequence>
<dbReference type="PROSITE" id="PS51257">
    <property type="entry name" value="PROKAR_LIPOPROTEIN"/>
    <property type="match status" value="1"/>
</dbReference>
<feature type="signal peptide" evidence="4">
    <location>
        <begin position="1"/>
        <end position="23"/>
    </location>
</feature>
<keyword evidence="3" id="KW-0862">Zinc</keyword>
<gene>
    <name evidence="6" type="ORF">AX660_10115</name>
</gene>
<evidence type="ECO:0000256" key="4">
    <source>
        <dbReference type="SAM" id="SignalP"/>
    </source>
</evidence>